<feature type="non-terminal residue" evidence="1">
    <location>
        <position position="1"/>
    </location>
</feature>
<protein>
    <submittedName>
        <fullName evidence="1">Uncharacterized protein</fullName>
    </submittedName>
</protein>
<gene>
    <name evidence="1" type="ORF">H2198_004116</name>
</gene>
<dbReference type="Proteomes" id="UP001172386">
    <property type="component" value="Unassembled WGS sequence"/>
</dbReference>
<accession>A0ACC3AA71</accession>
<evidence type="ECO:0000313" key="1">
    <source>
        <dbReference type="EMBL" id="KAJ9657701.1"/>
    </source>
</evidence>
<evidence type="ECO:0000313" key="2">
    <source>
        <dbReference type="Proteomes" id="UP001172386"/>
    </source>
</evidence>
<keyword evidence="2" id="KW-1185">Reference proteome</keyword>
<sequence>RKRNEEEQRKKEAKEEKANKGTKEYQKVLKAIEKERDKIAEHEEQIDIVDGDLREADAYRTRCLGKDRFCNRYWWFERNAMPYGGLPDSSTASAEYANGRLWVQGPDDMERIGYIDVPDEARNNYFHCFQMTPADRKVLEEGPTNLHKASQWGFYDEGEDIDLLIEWLDSRGLRELKLKKELTLQREVLAKYMANRHAYVHPDRKRKPSKSKSPNGIGDDESAVEEKEEAEDERIISATTRMSTRMKTYISGMEDLAQIHRCLKWKNTMAVSELGHRHIDPPPAPVPKGKKGTATKRASGPFPEAKEVVAPRETRADRKAKEADPMALNRQGKPVTRQGTRYTF</sequence>
<organism evidence="1 2">
    <name type="scientific">Neophaeococcomyces mojaviensis</name>
    <dbReference type="NCBI Taxonomy" id="3383035"/>
    <lineage>
        <taxon>Eukaryota</taxon>
        <taxon>Fungi</taxon>
        <taxon>Dikarya</taxon>
        <taxon>Ascomycota</taxon>
        <taxon>Pezizomycotina</taxon>
        <taxon>Eurotiomycetes</taxon>
        <taxon>Chaetothyriomycetidae</taxon>
        <taxon>Chaetothyriales</taxon>
        <taxon>Chaetothyriales incertae sedis</taxon>
        <taxon>Neophaeococcomyces</taxon>
    </lineage>
</organism>
<reference evidence="1" key="1">
    <citation type="submission" date="2022-10" db="EMBL/GenBank/DDBJ databases">
        <title>Culturing micro-colonial fungi from biological soil crusts in the Mojave desert and describing Neophaeococcomyces mojavensis, and introducing the new genera and species Taxawa tesnikishii.</title>
        <authorList>
            <person name="Kurbessoian T."/>
            <person name="Stajich J.E."/>
        </authorList>
    </citation>
    <scope>NUCLEOTIDE SEQUENCE</scope>
    <source>
        <strain evidence="1">JES_112</strain>
    </source>
</reference>
<proteinExistence type="predicted"/>
<name>A0ACC3AA71_9EURO</name>
<comment type="caution">
    <text evidence="1">The sequence shown here is derived from an EMBL/GenBank/DDBJ whole genome shotgun (WGS) entry which is preliminary data.</text>
</comment>
<dbReference type="EMBL" id="JAPDRQ010000060">
    <property type="protein sequence ID" value="KAJ9657701.1"/>
    <property type="molecule type" value="Genomic_DNA"/>
</dbReference>